<dbReference type="GO" id="GO:0012505">
    <property type="term" value="C:endomembrane system"/>
    <property type="evidence" value="ECO:0007669"/>
    <property type="project" value="UniProtKB-SubCell"/>
</dbReference>
<keyword evidence="20" id="KW-1185">Reference proteome</keyword>
<dbReference type="RefSeq" id="WP_110018198.1">
    <property type="nucleotide sequence ID" value="NZ_QGTJ01000004.1"/>
</dbReference>
<dbReference type="NCBIfam" id="TIGR01144">
    <property type="entry name" value="ATP_synt_b"/>
    <property type="match status" value="1"/>
</dbReference>
<keyword evidence="9 16" id="KW-0406">Ion transport</keyword>
<evidence type="ECO:0000256" key="3">
    <source>
        <dbReference type="ARBA" id="ARBA00022475"/>
    </source>
</evidence>
<dbReference type="PANTHER" id="PTHR33445:SF1">
    <property type="entry name" value="ATP SYNTHASE SUBUNIT B"/>
    <property type="match status" value="1"/>
</dbReference>
<dbReference type="Proteomes" id="UP000246569">
    <property type="component" value="Unassembled WGS sequence"/>
</dbReference>
<evidence type="ECO:0000256" key="11">
    <source>
        <dbReference type="ARBA" id="ARBA00023310"/>
    </source>
</evidence>
<keyword evidence="18" id="KW-0175">Coiled coil</keyword>
<feature type="coiled-coil region" evidence="18">
    <location>
        <begin position="62"/>
        <end position="89"/>
    </location>
</feature>
<dbReference type="PANTHER" id="PTHR33445">
    <property type="entry name" value="ATP SYNTHASE SUBUNIT B', CHLOROPLASTIC"/>
    <property type="match status" value="1"/>
</dbReference>
<evidence type="ECO:0000313" key="19">
    <source>
        <dbReference type="EMBL" id="PWV62370.1"/>
    </source>
</evidence>
<reference evidence="19 20" key="1">
    <citation type="submission" date="2018-05" db="EMBL/GenBank/DDBJ databases">
        <title>Genomic Encyclopedia of Type Strains, Phase IV (KMG-IV): sequencing the most valuable type-strain genomes for metagenomic binning, comparative biology and taxonomic classification.</title>
        <authorList>
            <person name="Goeker M."/>
        </authorList>
    </citation>
    <scope>NUCLEOTIDE SEQUENCE [LARGE SCALE GENOMIC DNA]</scope>
    <source>
        <strain evidence="19 20">DSM 23606</strain>
    </source>
</reference>
<dbReference type="Gene3D" id="6.10.250.1580">
    <property type="match status" value="1"/>
</dbReference>
<keyword evidence="5 16" id="KW-0138">CF(0)</keyword>
<dbReference type="FunFam" id="1.20.5.620:FF:000001">
    <property type="entry name" value="ATP synthase subunit b"/>
    <property type="match status" value="1"/>
</dbReference>
<dbReference type="GO" id="GO:0045259">
    <property type="term" value="C:proton-transporting ATP synthase complex"/>
    <property type="evidence" value="ECO:0007669"/>
    <property type="project" value="UniProtKB-KW"/>
</dbReference>
<dbReference type="InterPro" id="IPR005864">
    <property type="entry name" value="ATP_synth_F0_bsu_bac"/>
</dbReference>
<dbReference type="NCBIfam" id="NF004411">
    <property type="entry name" value="PRK05759.1-2"/>
    <property type="match status" value="1"/>
</dbReference>
<dbReference type="GO" id="GO:0046961">
    <property type="term" value="F:proton-transporting ATPase activity, rotational mechanism"/>
    <property type="evidence" value="ECO:0007669"/>
    <property type="project" value="TreeGrafter"/>
</dbReference>
<evidence type="ECO:0000256" key="13">
    <source>
        <dbReference type="ARBA" id="ARBA00025614"/>
    </source>
</evidence>
<comment type="subunit">
    <text evidence="16">F-type ATPases have 2 components, F(1) - the catalytic core - and F(0) - the membrane proton channel. F(1) has five subunits: alpha(3), beta(3), gamma(1), delta(1), epsilon(1). F(0) has three main subunits: a(1), b(2) and c(10-14). The alpha and beta chains form an alternating ring which encloses part of the gamma chain. F(1) is attached to F(0) by a central stalk formed by the gamma and epsilon chains, while a peripheral stalk is formed by the delta and b chains.</text>
</comment>
<dbReference type="CDD" id="cd06503">
    <property type="entry name" value="ATP-synt_Fo_b"/>
    <property type="match status" value="1"/>
</dbReference>
<evidence type="ECO:0000256" key="10">
    <source>
        <dbReference type="ARBA" id="ARBA00023136"/>
    </source>
</evidence>
<evidence type="ECO:0000256" key="1">
    <source>
        <dbReference type="ARBA" id="ARBA00005513"/>
    </source>
</evidence>
<name>A0A317MWM9_9GAMM</name>
<comment type="subcellular location">
    <subcellularLocation>
        <location evidence="16">Cell membrane</location>
        <topology evidence="16">Single-pass membrane protein</topology>
    </subcellularLocation>
    <subcellularLocation>
        <location evidence="15">Endomembrane system</location>
        <topology evidence="15">Single-pass membrane protein</topology>
    </subcellularLocation>
</comment>
<keyword evidence="10 16" id="KW-0472">Membrane</keyword>
<evidence type="ECO:0000256" key="12">
    <source>
        <dbReference type="ARBA" id="ARBA00025198"/>
    </source>
</evidence>
<evidence type="ECO:0000256" key="14">
    <source>
        <dbReference type="ARBA" id="ARBA00026054"/>
    </source>
</evidence>
<keyword evidence="11 16" id="KW-0066">ATP synthesis</keyword>
<proteinExistence type="inferred from homology"/>
<comment type="function">
    <text evidence="13">Component of the F(0) channel, it forms part of the peripheral stalk, linking F(1) to F(0). The b'-subunit is a diverged and duplicated form of b found in plants and photosynthetic bacteria.</text>
</comment>
<evidence type="ECO:0000256" key="8">
    <source>
        <dbReference type="ARBA" id="ARBA00022989"/>
    </source>
</evidence>
<gene>
    <name evidence="16" type="primary">atpF</name>
    <name evidence="19" type="ORF">C7443_104165</name>
</gene>
<evidence type="ECO:0000256" key="18">
    <source>
        <dbReference type="SAM" id="Coils"/>
    </source>
</evidence>
<evidence type="ECO:0000313" key="20">
    <source>
        <dbReference type="Proteomes" id="UP000246569"/>
    </source>
</evidence>
<organism evidence="19 20">
    <name type="scientific">Plasticicumulans acidivorans</name>
    <dbReference type="NCBI Taxonomy" id="886464"/>
    <lineage>
        <taxon>Bacteria</taxon>
        <taxon>Pseudomonadati</taxon>
        <taxon>Pseudomonadota</taxon>
        <taxon>Gammaproteobacteria</taxon>
        <taxon>Candidatus Competibacteraceae</taxon>
        <taxon>Plasticicumulans</taxon>
    </lineage>
</organism>
<evidence type="ECO:0000256" key="16">
    <source>
        <dbReference type="HAMAP-Rule" id="MF_01398"/>
    </source>
</evidence>
<comment type="caution">
    <text evidence="19">The sequence shown here is derived from an EMBL/GenBank/DDBJ whole genome shotgun (WGS) entry which is preliminary data.</text>
</comment>
<feature type="transmembrane region" description="Helical" evidence="16">
    <location>
        <begin position="6"/>
        <end position="26"/>
    </location>
</feature>
<dbReference type="HAMAP" id="MF_01398">
    <property type="entry name" value="ATP_synth_b_bprime"/>
    <property type="match status" value="1"/>
</dbReference>
<dbReference type="InterPro" id="IPR050059">
    <property type="entry name" value="ATP_synthase_B_chain"/>
</dbReference>
<evidence type="ECO:0000256" key="7">
    <source>
        <dbReference type="ARBA" id="ARBA00022781"/>
    </source>
</evidence>
<accession>A0A317MWM9</accession>
<keyword evidence="4" id="KW-0997">Cell inner membrane</keyword>
<keyword evidence="6 16" id="KW-0812">Transmembrane</keyword>
<keyword evidence="8 16" id="KW-1133">Transmembrane helix</keyword>
<evidence type="ECO:0000256" key="2">
    <source>
        <dbReference type="ARBA" id="ARBA00022448"/>
    </source>
</evidence>
<keyword evidence="2 16" id="KW-0813">Transport</keyword>
<evidence type="ECO:0000256" key="9">
    <source>
        <dbReference type="ARBA" id="ARBA00023065"/>
    </source>
</evidence>
<evidence type="ECO:0000256" key="17">
    <source>
        <dbReference type="RuleBase" id="RU003848"/>
    </source>
</evidence>
<dbReference type="EMBL" id="QGTJ01000004">
    <property type="protein sequence ID" value="PWV62370.1"/>
    <property type="molecule type" value="Genomic_DNA"/>
</dbReference>
<dbReference type="GO" id="GO:0005886">
    <property type="term" value="C:plasma membrane"/>
    <property type="evidence" value="ECO:0007669"/>
    <property type="project" value="UniProtKB-SubCell"/>
</dbReference>
<dbReference type="Pfam" id="PF00430">
    <property type="entry name" value="ATP-synt_B"/>
    <property type="match status" value="1"/>
</dbReference>
<comment type="function">
    <text evidence="12 16">F(1)F(0) ATP synthase produces ATP from ADP in the presence of a proton or sodium gradient. F-type ATPases consist of two structural domains, F(1) containing the extramembraneous catalytic core and F(0) containing the membrane proton channel, linked together by a central stalk and a peripheral stalk. During catalysis, ATP synthesis in the catalytic domain of F(1) is coupled via a rotary mechanism of the central stalk subunits to proton translocation.</text>
</comment>
<dbReference type="OrthoDB" id="9788020at2"/>
<dbReference type="SUPFAM" id="SSF81573">
    <property type="entry name" value="F1F0 ATP synthase subunit B, membrane domain"/>
    <property type="match status" value="1"/>
</dbReference>
<comment type="subunit">
    <text evidence="14">F-type ATPases have 2 components, F(1) - the catalytic core - and F(0) - the membrane proton channel. F(1) has five subunits: alpha(3), beta(3), gamma(1), delta(1), epsilon(1). F(0) has four main subunits: a(1), b(2) and c(10-14). The alpha and beta chains form an alternating ring which encloses part of the gamma chain. F(1) is attached to F(0) by a central stalk formed by the gamma and epsilon chains, while a peripheral stalk is formed by the delta and b chains.</text>
</comment>
<evidence type="ECO:0000256" key="5">
    <source>
        <dbReference type="ARBA" id="ARBA00022547"/>
    </source>
</evidence>
<protein>
    <recommendedName>
        <fullName evidence="16">ATP synthase subunit b</fullName>
    </recommendedName>
    <alternativeName>
        <fullName evidence="16">ATP synthase F(0) sector subunit b</fullName>
    </alternativeName>
    <alternativeName>
        <fullName evidence="16">ATPase subunit I</fullName>
    </alternativeName>
    <alternativeName>
        <fullName evidence="16">F-type ATPase subunit b</fullName>
        <shortName evidence="16">F-ATPase subunit b</shortName>
    </alternativeName>
</protein>
<dbReference type="GO" id="GO:0046933">
    <property type="term" value="F:proton-transporting ATP synthase activity, rotational mechanism"/>
    <property type="evidence" value="ECO:0007669"/>
    <property type="project" value="UniProtKB-UniRule"/>
</dbReference>
<dbReference type="AlphaFoldDB" id="A0A317MWM9"/>
<keyword evidence="7 16" id="KW-0375">Hydrogen ion transport</keyword>
<evidence type="ECO:0000256" key="6">
    <source>
        <dbReference type="ARBA" id="ARBA00022692"/>
    </source>
</evidence>
<evidence type="ECO:0000256" key="15">
    <source>
        <dbReference type="ARBA" id="ARBA00037847"/>
    </source>
</evidence>
<comment type="similarity">
    <text evidence="1 16 17">Belongs to the ATPase B chain family.</text>
</comment>
<dbReference type="InterPro" id="IPR002146">
    <property type="entry name" value="ATP_synth_b/b'su_bac/chlpt"/>
</dbReference>
<keyword evidence="3 16" id="KW-1003">Cell membrane</keyword>
<sequence>MNINATLIGQMITFALLVVFTMKYVWPPIMQAMHDRQKRIAEGLASAERGVHEQELAKAKAAEMLKESKQQAAEIITQAQKRAAEIVEQSKLEAQAEGTRQLHAAQAEIELEFNRAREQLRGQVVNIAVAGAGKVLKREIDAQAHAKLLDDLVSQL</sequence>
<evidence type="ECO:0000256" key="4">
    <source>
        <dbReference type="ARBA" id="ARBA00022519"/>
    </source>
</evidence>
<dbReference type="InterPro" id="IPR028987">
    <property type="entry name" value="ATP_synth_B-like_membr_sf"/>
</dbReference>